<keyword evidence="4" id="KW-1185">Reference proteome</keyword>
<evidence type="ECO:0000256" key="2">
    <source>
        <dbReference type="SAM" id="MobiDB-lite"/>
    </source>
</evidence>
<evidence type="ECO:0000313" key="4">
    <source>
        <dbReference type="Proteomes" id="UP001454036"/>
    </source>
</evidence>
<dbReference type="Proteomes" id="UP001454036">
    <property type="component" value="Unassembled WGS sequence"/>
</dbReference>
<feature type="coiled-coil region" evidence="1">
    <location>
        <begin position="69"/>
        <end position="103"/>
    </location>
</feature>
<comment type="caution">
    <text evidence="3">The sequence shown here is derived from an EMBL/GenBank/DDBJ whole genome shotgun (WGS) entry which is preliminary data.</text>
</comment>
<protein>
    <submittedName>
        <fullName evidence="3">Uncharacterized protein</fullName>
    </submittedName>
</protein>
<feature type="compositionally biased region" description="Acidic residues" evidence="2">
    <location>
        <begin position="200"/>
        <end position="210"/>
    </location>
</feature>
<dbReference type="AlphaFoldDB" id="A0AAV3PWJ3"/>
<keyword evidence="1" id="KW-0175">Coiled coil</keyword>
<sequence length="222" mass="24854">MGGIWSFHIPSPPNLEVNGMNDWQTRQFHYHVVKPLLSKQVAAQYKNLRVPYAAFPQSTEHIMRSKGELSAKKTECEELSKTLEEQNQMVEEIRKEKATFVEAKKEKETTLASTAFEAKVARIESSKNTLQDFLNNPSYEVKVGRECDAYLANLATHCKDKLPGLVTLFASEKHNNPTWFEGLSVDTTPPPSMTEGEAVNADEADEEGEVVELPGESRSPPS</sequence>
<dbReference type="EMBL" id="BAABME010002368">
    <property type="protein sequence ID" value="GAA0154317.1"/>
    <property type="molecule type" value="Genomic_DNA"/>
</dbReference>
<accession>A0AAV3PWJ3</accession>
<gene>
    <name evidence="3" type="ORF">LIER_12334</name>
</gene>
<organism evidence="3 4">
    <name type="scientific">Lithospermum erythrorhizon</name>
    <name type="common">Purple gromwell</name>
    <name type="synonym">Lithospermum officinale var. erythrorhizon</name>
    <dbReference type="NCBI Taxonomy" id="34254"/>
    <lineage>
        <taxon>Eukaryota</taxon>
        <taxon>Viridiplantae</taxon>
        <taxon>Streptophyta</taxon>
        <taxon>Embryophyta</taxon>
        <taxon>Tracheophyta</taxon>
        <taxon>Spermatophyta</taxon>
        <taxon>Magnoliopsida</taxon>
        <taxon>eudicotyledons</taxon>
        <taxon>Gunneridae</taxon>
        <taxon>Pentapetalae</taxon>
        <taxon>asterids</taxon>
        <taxon>lamiids</taxon>
        <taxon>Boraginales</taxon>
        <taxon>Boraginaceae</taxon>
        <taxon>Boraginoideae</taxon>
        <taxon>Lithospermeae</taxon>
        <taxon>Lithospermum</taxon>
    </lineage>
</organism>
<feature type="region of interest" description="Disordered" evidence="2">
    <location>
        <begin position="180"/>
        <end position="222"/>
    </location>
</feature>
<reference evidence="3 4" key="1">
    <citation type="submission" date="2024-01" db="EMBL/GenBank/DDBJ databases">
        <title>The complete chloroplast genome sequence of Lithospermum erythrorhizon: insights into the phylogenetic relationship among Boraginaceae species and the maternal lineages of purple gromwells.</title>
        <authorList>
            <person name="Okada T."/>
            <person name="Watanabe K."/>
        </authorList>
    </citation>
    <scope>NUCLEOTIDE SEQUENCE [LARGE SCALE GENOMIC DNA]</scope>
</reference>
<evidence type="ECO:0000256" key="1">
    <source>
        <dbReference type="SAM" id="Coils"/>
    </source>
</evidence>
<proteinExistence type="predicted"/>
<evidence type="ECO:0000313" key="3">
    <source>
        <dbReference type="EMBL" id="GAA0154317.1"/>
    </source>
</evidence>
<name>A0AAV3PWJ3_LITER</name>